<protein>
    <submittedName>
        <fullName evidence="2">Pyridine nucleotide-disulfide oxidoreductase</fullName>
    </submittedName>
</protein>
<reference evidence="3" key="1">
    <citation type="submission" date="2019-11" db="EMBL/GenBank/DDBJ databases">
        <title>Complete genome sequence of Corynebacterium kalinowskii 1959, a novel Corynebacterium species isolated from soil of a small paddock in Vilsendorf, Germany.</title>
        <authorList>
            <person name="Schaffert L."/>
            <person name="Ruwe M."/>
            <person name="Milse J."/>
            <person name="Hanuschka K."/>
            <person name="Ortseifen V."/>
            <person name="Droste J."/>
            <person name="Brandt D."/>
            <person name="Schlueter L."/>
            <person name="Kutter Y."/>
            <person name="Vinke S."/>
            <person name="Viehoefer P."/>
            <person name="Jacob L."/>
            <person name="Luebke N.-C."/>
            <person name="Schulte-Berndt E."/>
            <person name="Hain C."/>
            <person name="Linder M."/>
            <person name="Schmidt P."/>
            <person name="Wollenschlaeger L."/>
            <person name="Luttermann T."/>
            <person name="Thieme E."/>
            <person name="Hassa J."/>
            <person name="Haak M."/>
            <person name="Wittchen M."/>
            <person name="Mentz A."/>
            <person name="Persicke M."/>
            <person name="Busche T."/>
            <person name="Ruckert C."/>
        </authorList>
    </citation>
    <scope>NUCLEOTIDE SEQUENCE [LARGE SCALE GENOMIC DNA]</scope>
    <source>
        <strain evidence="3">1959</strain>
    </source>
</reference>
<organism evidence="2 3">
    <name type="scientific">Corynebacterium kalinowskii</name>
    <dbReference type="NCBI Taxonomy" id="2675216"/>
    <lineage>
        <taxon>Bacteria</taxon>
        <taxon>Bacillati</taxon>
        <taxon>Actinomycetota</taxon>
        <taxon>Actinomycetes</taxon>
        <taxon>Mycobacteriales</taxon>
        <taxon>Corynebacteriaceae</taxon>
        <taxon>Corynebacterium</taxon>
    </lineage>
</organism>
<dbReference type="InterPro" id="IPR023753">
    <property type="entry name" value="FAD/NAD-binding_dom"/>
</dbReference>
<dbReference type="InterPro" id="IPR052541">
    <property type="entry name" value="SQRD"/>
</dbReference>
<sequence>MSDIVILGAGVSGHTAALHLSRLLPEGHTITVVSPNADWNWIPSNIWVGVGRMDKKKVLFPLGPVYRKKGIRFEQARATALWPEGDEADSRPAVDIVCTDKARSGEQKRIRYDYLINATGPQLRFDLTKGLGPEGGHSLSVCTAEHAVAAAQGLADTIRELKKGNPQTLIVGTGHGTCTCEGAAFEYAFNVEHELRAAGVRDKARLIYLTNEPELGDFGVGGMVFKQEGYETTSKIWTESLFRERGVEAITGAHVHEVKDGVVHFETLDGTFHDLEFNFAMLLPPFGGVPLTAHAPDGSDISERLFAPNGFMKVDADYSKKPYSEWKASDWPETCLAAAYDNIWAVGIAFAPPHQISEPRTTPNGTLIAPAPPRTGQPSGEMGKAAALSIVERITKGPDAKLHTASMARLGSACVASAGTGLTTGSAASMVMMPIVPDKDKYPSGRDLRYTTGEIGLSGHWTKLLLHYMFIYKAKGLPGWQFIPE</sequence>
<dbReference type="EMBL" id="CP046452">
    <property type="protein sequence ID" value="QGU02490.1"/>
    <property type="molecule type" value="Genomic_DNA"/>
</dbReference>
<name>A0A6B8VYU4_9CORY</name>
<dbReference type="SUPFAM" id="SSF51905">
    <property type="entry name" value="FAD/NAD(P)-binding domain"/>
    <property type="match status" value="2"/>
</dbReference>
<dbReference type="Proteomes" id="UP000427071">
    <property type="component" value="Chromosome"/>
</dbReference>
<dbReference type="PANTHER" id="PTHR43755:SF1">
    <property type="entry name" value="FAD-DEPENDENT PYRIDINE NUCLEOTIDE-DISULPHIDE OXIDOREDUCTASE"/>
    <property type="match status" value="1"/>
</dbReference>
<feature type="domain" description="FAD/NAD(P)-binding" evidence="1">
    <location>
        <begin position="3"/>
        <end position="261"/>
    </location>
</feature>
<dbReference type="RefSeq" id="WP_156192814.1">
    <property type="nucleotide sequence ID" value="NZ_CP046452.1"/>
</dbReference>
<keyword evidence="3" id="KW-1185">Reference proteome</keyword>
<dbReference type="KEGG" id="ckw:CKALI_08150"/>
<evidence type="ECO:0000313" key="3">
    <source>
        <dbReference type="Proteomes" id="UP000427071"/>
    </source>
</evidence>
<dbReference type="Gene3D" id="3.50.50.100">
    <property type="match status" value="1"/>
</dbReference>
<dbReference type="GO" id="GO:0016491">
    <property type="term" value="F:oxidoreductase activity"/>
    <property type="evidence" value="ECO:0007669"/>
    <property type="project" value="InterPro"/>
</dbReference>
<evidence type="ECO:0000313" key="2">
    <source>
        <dbReference type="EMBL" id="QGU02490.1"/>
    </source>
</evidence>
<dbReference type="PANTHER" id="PTHR43755">
    <property type="match status" value="1"/>
</dbReference>
<proteinExistence type="predicted"/>
<dbReference type="Pfam" id="PF07992">
    <property type="entry name" value="Pyr_redox_2"/>
    <property type="match status" value="1"/>
</dbReference>
<accession>A0A6B8VYU4</accession>
<gene>
    <name evidence="2" type="ORF">CKALI_08150</name>
</gene>
<evidence type="ECO:0000259" key="1">
    <source>
        <dbReference type="Pfam" id="PF07992"/>
    </source>
</evidence>
<dbReference type="AlphaFoldDB" id="A0A6B8VYU4"/>
<dbReference type="InterPro" id="IPR036188">
    <property type="entry name" value="FAD/NAD-bd_sf"/>
</dbReference>